<name>A0AB73A9I8_ENTFC</name>
<organism evidence="1 2">
    <name type="scientific">Enterococcus faecium SD2A-2</name>
    <dbReference type="NCBI Taxonomy" id="1244154"/>
    <lineage>
        <taxon>Bacteria</taxon>
        <taxon>Bacillati</taxon>
        <taxon>Bacillota</taxon>
        <taxon>Bacilli</taxon>
        <taxon>Lactobacillales</taxon>
        <taxon>Enterococcaceae</taxon>
        <taxon>Enterococcus</taxon>
    </lineage>
</organism>
<dbReference type="EMBL" id="ATIT01000085">
    <property type="protein sequence ID" value="EPI12925.1"/>
    <property type="molecule type" value="Genomic_DNA"/>
</dbReference>
<sequence>MCFICQFIIGFFKAKDNLYHDEQTEFFPPIDGFPDLSYFE</sequence>
<protein>
    <submittedName>
        <fullName evidence="1">Uncharacterized protein</fullName>
    </submittedName>
</protein>
<evidence type="ECO:0000313" key="2">
    <source>
        <dbReference type="Proteomes" id="UP000014622"/>
    </source>
</evidence>
<comment type="caution">
    <text evidence="1">The sequence shown here is derived from an EMBL/GenBank/DDBJ whole genome shotgun (WGS) entry which is preliminary data.</text>
</comment>
<proteinExistence type="predicted"/>
<evidence type="ECO:0000313" key="1">
    <source>
        <dbReference type="EMBL" id="EPI12925.1"/>
    </source>
</evidence>
<reference evidence="1 2" key="1">
    <citation type="submission" date="2013-06" db="EMBL/GenBank/DDBJ databases">
        <authorList>
            <person name="Weinstock G."/>
            <person name="Sodergren E."/>
            <person name="Lobos E.A."/>
            <person name="Fulton L."/>
            <person name="Fulton R."/>
            <person name="Courtney L."/>
            <person name="Fronick C."/>
            <person name="O'Laughlin M."/>
            <person name="Godfrey J."/>
            <person name="Wilson R.M."/>
            <person name="Miner T."/>
            <person name="Farmer C."/>
            <person name="Delehaunty K."/>
            <person name="Cordes M."/>
            <person name="Minx P."/>
            <person name="Tomlinson C."/>
            <person name="Chen J."/>
            <person name="Wollam A."/>
            <person name="Pepin K.H."/>
            <person name="Bhonagiri V."/>
            <person name="Zhang X."/>
            <person name="Warren W."/>
            <person name="Mitreva M."/>
            <person name="Mardis E.R."/>
            <person name="Wilson R.K."/>
        </authorList>
    </citation>
    <scope>NUCLEOTIDE SEQUENCE [LARGE SCALE GENOMIC DNA]</scope>
    <source>
        <strain evidence="1 2">SD2A-2</strain>
    </source>
</reference>
<dbReference type="AlphaFoldDB" id="A0AB73A9I8"/>
<accession>A0AB73A9I8</accession>
<gene>
    <name evidence="1" type="ORF">D356_01380</name>
</gene>
<dbReference type="Proteomes" id="UP000014622">
    <property type="component" value="Unassembled WGS sequence"/>
</dbReference>